<dbReference type="InterPro" id="IPR002355">
    <property type="entry name" value="Cu_oxidase_Cu_BS"/>
</dbReference>
<keyword evidence="3" id="KW-0472">Membrane</keyword>
<feature type="transmembrane region" description="Helical" evidence="3">
    <location>
        <begin position="80"/>
        <end position="98"/>
    </location>
</feature>
<dbReference type="Pfam" id="PF07732">
    <property type="entry name" value="Cu-oxidase_3"/>
    <property type="match status" value="1"/>
</dbReference>
<evidence type="ECO:0000313" key="6">
    <source>
        <dbReference type="EMBL" id="MDR7276800.1"/>
    </source>
</evidence>
<evidence type="ECO:0000313" key="7">
    <source>
        <dbReference type="Proteomes" id="UP001183643"/>
    </source>
</evidence>
<dbReference type="PANTHER" id="PTHR11709">
    <property type="entry name" value="MULTI-COPPER OXIDASE"/>
    <property type="match status" value="1"/>
</dbReference>
<protein>
    <submittedName>
        <fullName evidence="6">FtsP/CotA-like multicopper oxidase with cupredoxin domain</fullName>
    </submittedName>
</protein>
<evidence type="ECO:0000259" key="4">
    <source>
        <dbReference type="Pfam" id="PF07731"/>
    </source>
</evidence>
<keyword evidence="3" id="KW-0812">Transmembrane</keyword>
<dbReference type="InterPro" id="IPR045087">
    <property type="entry name" value="Cu-oxidase_fam"/>
</dbReference>
<dbReference type="InterPro" id="IPR011706">
    <property type="entry name" value="Cu-oxidase_C"/>
</dbReference>
<feature type="transmembrane region" description="Helical" evidence="3">
    <location>
        <begin position="12"/>
        <end position="28"/>
    </location>
</feature>
<dbReference type="CDD" id="cd13861">
    <property type="entry name" value="CuRO_1_CumA_like"/>
    <property type="match status" value="1"/>
</dbReference>
<feature type="transmembrane region" description="Helical" evidence="3">
    <location>
        <begin position="48"/>
        <end position="68"/>
    </location>
</feature>
<feature type="transmembrane region" description="Helical" evidence="3">
    <location>
        <begin position="187"/>
        <end position="210"/>
    </location>
</feature>
<dbReference type="Gene3D" id="2.60.40.420">
    <property type="entry name" value="Cupredoxins - blue copper proteins"/>
    <property type="match status" value="3"/>
</dbReference>
<evidence type="ECO:0000256" key="3">
    <source>
        <dbReference type="SAM" id="Phobius"/>
    </source>
</evidence>
<evidence type="ECO:0000256" key="2">
    <source>
        <dbReference type="ARBA" id="ARBA00023002"/>
    </source>
</evidence>
<keyword evidence="2" id="KW-0560">Oxidoreductase</keyword>
<accession>A0AAE3YNJ0</accession>
<feature type="domain" description="Plastocyanin-like" evidence="5">
    <location>
        <begin position="268"/>
        <end position="376"/>
    </location>
</feature>
<feature type="domain" description="Plastocyanin-like" evidence="4">
    <location>
        <begin position="564"/>
        <end position="665"/>
    </location>
</feature>
<dbReference type="SUPFAM" id="SSF49503">
    <property type="entry name" value="Cupredoxins"/>
    <property type="match status" value="3"/>
</dbReference>
<dbReference type="InterPro" id="IPR011707">
    <property type="entry name" value="Cu-oxidase-like_N"/>
</dbReference>
<dbReference type="AlphaFoldDB" id="A0AAE3YNJ0"/>
<dbReference type="GO" id="GO:0005507">
    <property type="term" value="F:copper ion binding"/>
    <property type="evidence" value="ECO:0007669"/>
    <property type="project" value="InterPro"/>
</dbReference>
<sequence>MFEFAENLDGILSGVLFVLWSVAAFATGRVTRAADDAARRRAARLARVLVLVALVPTVAKVVTTILLWTVAWDFAENRVIVQMPIMLIPLAGVLAWSLPRLWGQARGGPLTGATDPRLVVPVYTTAVSALVGVYVGYVSRPVPSYLDDILTHATPVIAAAAVLWWWRARIHRVARAGGPPVPRPGRWIRLISPALVLVGAAVLAGGASVASRVPDRLSMASHTRVDWGGGPSGGDHHQRTVSVADLTGPRDGEPDVRLTLTAGEHELRLTSGRTVRAWTYDGGAPGPELRFTQGDLVEVTLVNQLPDEGVTIHWHGLNVPNAEDGVAGATQDSVEPGQSYVYRFRAEQAGTFWYHTHQNPIVGVRAGLFGPLIVEPAGGVPEQREITVMPHEWHTGDEIIPAFGAADTPQTQTVAPGTTVRLRLINTDNNPVSDSQARAFVLSGAPYRVVAIDGVDVSGPTELTAMRLPVSTGGRYDLSFTMPATPVHLTEVGSTNTGLTLTPGTGPGEAPPVVDETLPEFTPDGYGTATAAPFGPDSRFDRGFTQILDDRFGFYDGRMHFLPTINGLSFPDAPTLMVREGELVKVRIVNRSHQNHPMHLHGHHALVLTRNGAPVTGSPWWTDSLDVRPGEIYEIGFRADNPGLWMDHCHNLDHANNGMLMHVMYDGVTSPYEVGHDTVNHPE</sequence>
<dbReference type="EMBL" id="JAVDYB010000001">
    <property type="protein sequence ID" value="MDR7276800.1"/>
    <property type="molecule type" value="Genomic_DNA"/>
</dbReference>
<dbReference type="Proteomes" id="UP001183643">
    <property type="component" value="Unassembled WGS sequence"/>
</dbReference>
<reference evidence="6" key="1">
    <citation type="submission" date="2023-07" db="EMBL/GenBank/DDBJ databases">
        <title>Sequencing the genomes of 1000 actinobacteria strains.</title>
        <authorList>
            <person name="Klenk H.-P."/>
        </authorList>
    </citation>
    <scope>NUCLEOTIDE SEQUENCE</scope>
    <source>
        <strain evidence="6">DSM 44707</strain>
    </source>
</reference>
<comment type="caution">
    <text evidence="6">The sequence shown here is derived from an EMBL/GenBank/DDBJ whole genome shotgun (WGS) entry which is preliminary data.</text>
</comment>
<feature type="transmembrane region" description="Helical" evidence="3">
    <location>
        <begin position="149"/>
        <end position="166"/>
    </location>
</feature>
<dbReference type="GO" id="GO:0016491">
    <property type="term" value="F:oxidoreductase activity"/>
    <property type="evidence" value="ECO:0007669"/>
    <property type="project" value="UniProtKB-KW"/>
</dbReference>
<evidence type="ECO:0000259" key="5">
    <source>
        <dbReference type="Pfam" id="PF07732"/>
    </source>
</evidence>
<keyword evidence="1" id="KW-0479">Metal-binding</keyword>
<name>A0AAE3YNJ0_9ACTN</name>
<dbReference type="RefSeq" id="WP_310369015.1">
    <property type="nucleotide sequence ID" value="NZ_JAVDYB010000001.1"/>
</dbReference>
<keyword evidence="7" id="KW-1185">Reference proteome</keyword>
<evidence type="ECO:0000256" key="1">
    <source>
        <dbReference type="ARBA" id="ARBA00022723"/>
    </source>
</evidence>
<dbReference type="InterPro" id="IPR008972">
    <property type="entry name" value="Cupredoxin"/>
</dbReference>
<gene>
    <name evidence="6" type="ORF">J2S41_003578</name>
</gene>
<proteinExistence type="predicted"/>
<organism evidence="6 7">
    <name type="scientific">Catenuloplanes atrovinosus</name>
    <dbReference type="NCBI Taxonomy" id="137266"/>
    <lineage>
        <taxon>Bacteria</taxon>
        <taxon>Bacillati</taxon>
        <taxon>Actinomycetota</taxon>
        <taxon>Actinomycetes</taxon>
        <taxon>Micromonosporales</taxon>
        <taxon>Micromonosporaceae</taxon>
        <taxon>Catenuloplanes</taxon>
    </lineage>
</organism>
<dbReference type="PROSITE" id="PS00080">
    <property type="entry name" value="MULTICOPPER_OXIDASE2"/>
    <property type="match status" value="1"/>
</dbReference>
<feature type="transmembrane region" description="Helical" evidence="3">
    <location>
        <begin position="118"/>
        <end position="137"/>
    </location>
</feature>
<dbReference type="CDD" id="cd04202">
    <property type="entry name" value="CuRO_D2_2dMcoN_like"/>
    <property type="match status" value="1"/>
</dbReference>
<dbReference type="Pfam" id="PF07731">
    <property type="entry name" value="Cu-oxidase_2"/>
    <property type="match status" value="1"/>
</dbReference>
<keyword evidence="3" id="KW-1133">Transmembrane helix</keyword>